<evidence type="ECO:0000256" key="4">
    <source>
        <dbReference type="SAM" id="Coils"/>
    </source>
</evidence>
<evidence type="ECO:0000256" key="3">
    <source>
        <dbReference type="ARBA" id="ARBA00013368"/>
    </source>
</evidence>
<protein>
    <recommendedName>
        <fullName evidence="3">Nuclease SbcCD subunit C</fullName>
    </recommendedName>
</protein>
<name>A0AAC9HIM1_NEOTH</name>
<dbReference type="EMBL" id="CP017019">
    <property type="protein sequence ID" value="AOQ24604.1"/>
    <property type="molecule type" value="Genomic_DNA"/>
</dbReference>
<sequence>MNLQSVSLKNFTNYRQETVDLTDIHLAALTGRNGSGKSSLMPDSILYALFGATERSNLVDDLVTKNQKDMEVGVEFTIGGQRWKVIRSRQLKGRGKTTLALYQWDNGWINRSGKDIADTQKSINDLLGMDYNSFKASVFALQGQADNFTSARPAERKDILFQVLGLSEWASYEEVVKDQVKQVKIELQVLERQEAQLQEEVADKDDLIRQEKEVSALLAHQDKELKKLEKQGKKLQKEYNQLLKQEEARRQVVARVASIKKSIDETYVEEQQYSQKLKQAQAILDRRNEVLAAVAKESALKTQIDILDHQAAEVLELSKKIEQLDKKMAVHDRKIAADKAKITASLNAKKEQAAVMNAVPCNDKLKPSCPLLSQAVAASRELKSLEKELKKLEKSGNPYAEQYNELVAKRDAIQYDAKAHQKLKAELDKVRQVATLQVKIDVASKQIEEYQELITKTVKKRQELEAELQSIEVPAETNIKDIETQIKANQQEVAGVREDIADLREQLGSIKAQLEAVQEAEKTLAEVISKTADLKTNLYRLQVLQKAFGRDGIPAMIMSWSLPELESQANKVLDILQGGKLSVHFETTIETKSGTTRDGLEIYVSAPGGVRPYSTYSGAEKFSIDLALRIALALCVARRHGRRIETMVLDEGAGVLDPVGRQNLVEALRYASQYFSKIIFITHIEELQDVFPQRLEVVGGQEGAKVVKVA</sequence>
<evidence type="ECO:0000313" key="6">
    <source>
        <dbReference type="EMBL" id="AOQ24604.1"/>
    </source>
</evidence>
<dbReference type="RefSeq" id="WP_069590330.1">
    <property type="nucleotide sequence ID" value="NZ_CP017019.1"/>
</dbReference>
<keyword evidence="4" id="KW-0175">Coiled coil</keyword>
<accession>A0AAC9HIM1</accession>
<dbReference type="PANTHER" id="PTHR32114:SF2">
    <property type="entry name" value="ABC TRANSPORTER ABCH.3"/>
    <property type="match status" value="1"/>
</dbReference>
<dbReference type="PANTHER" id="PTHR32114">
    <property type="entry name" value="ABC TRANSPORTER ABCH.3"/>
    <property type="match status" value="1"/>
</dbReference>
<dbReference type="AlphaFoldDB" id="A0AAC9HIM1"/>
<gene>
    <name evidence="6" type="primary">sbcC</name>
    <name evidence="6" type="ORF">Maut_02174</name>
    <name evidence="7" type="ORF">MTAT_19470</name>
</gene>
<dbReference type="EMBL" id="VCDX01000006">
    <property type="protein sequence ID" value="TYL12705.1"/>
    <property type="molecule type" value="Genomic_DNA"/>
</dbReference>
<dbReference type="Gene3D" id="3.40.50.300">
    <property type="entry name" value="P-loop containing nucleotide triphosphate hydrolases"/>
    <property type="match status" value="2"/>
</dbReference>
<evidence type="ECO:0000256" key="1">
    <source>
        <dbReference type="ARBA" id="ARBA00006930"/>
    </source>
</evidence>
<evidence type="ECO:0000313" key="8">
    <source>
        <dbReference type="Proteomes" id="UP000094598"/>
    </source>
</evidence>
<organism evidence="6 8">
    <name type="scientific">Neomoorella thermoacetica</name>
    <name type="common">Clostridium thermoaceticum</name>
    <dbReference type="NCBI Taxonomy" id="1525"/>
    <lineage>
        <taxon>Bacteria</taxon>
        <taxon>Bacillati</taxon>
        <taxon>Bacillota</taxon>
        <taxon>Clostridia</taxon>
        <taxon>Neomoorellales</taxon>
        <taxon>Neomoorellaceae</taxon>
        <taxon>Neomoorella</taxon>
    </lineage>
</organism>
<proteinExistence type="inferred from homology"/>
<evidence type="ECO:0000259" key="5">
    <source>
        <dbReference type="Pfam" id="PF13476"/>
    </source>
</evidence>
<feature type="domain" description="Rad50/SbcC-type AAA" evidence="5">
    <location>
        <begin position="5"/>
        <end position="245"/>
    </location>
</feature>
<evidence type="ECO:0000256" key="2">
    <source>
        <dbReference type="ARBA" id="ARBA00011322"/>
    </source>
</evidence>
<feature type="coiled-coil region" evidence="4">
    <location>
        <begin position="307"/>
        <end position="334"/>
    </location>
</feature>
<reference evidence="7 9" key="2">
    <citation type="submission" date="2019-05" db="EMBL/GenBank/DDBJ databases">
        <title>Genome sequence of Moorella thermoacetica ATCC 33924.</title>
        <authorList>
            <person name="Poehlein A."/>
            <person name="Bengelsdorf F.R."/>
            <person name="Duerre P."/>
            <person name="Daniel R."/>
        </authorList>
    </citation>
    <scope>NUCLEOTIDE SEQUENCE [LARGE SCALE GENOMIC DNA]</scope>
    <source>
        <strain evidence="7 9">ATCC 33924</strain>
    </source>
</reference>
<evidence type="ECO:0000313" key="7">
    <source>
        <dbReference type="EMBL" id="TYL12705.1"/>
    </source>
</evidence>
<feature type="coiled-coil region" evidence="4">
    <location>
        <begin position="173"/>
        <end position="245"/>
    </location>
</feature>
<feature type="coiled-coil region" evidence="4">
    <location>
        <begin position="433"/>
        <end position="537"/>
    </location>
</feature>
<dbReference type="SUPFAM" id="SSF52540">
    <property type="entry name" value="P-loop containing nucleoside triphosphate hydrolases"/>
    <property type="match status" value="1"/>
</dbReference>
<keyword evidence="9" id="KW-1185">Reference proteome</keyword>
<dbReference type="Proteomes" id="UP000322283">
    <property type="component" value="Unassembled WGS sequence"/>
</dbReference>
<dbReference type="Proteomes" id="UP000094598">
    <property type="component" value="Chromosome"/>
</dbReference>
<dbReference type="InterPro" id="IPR038729">
    <property type="entry name" value="Rad50/SbcC_AAA"/>
</dbReference>
<reference evidence="6 8" key="1">
    <citation type="submission" date="2016-08" db="EMBL/GenBank/DDBJ databases">
        <title>Moorella thermoacetica DSM 103132.</title>
        <authorList>
            <person name="Jendresen C.B."/>
            <person name="Redl S.M."/>
            <person name="Jensen T.O."/>
            <person name="Nielsen A.T."/>
        </authorList>
    </citation>
    <scope>NUCLEOTIDE SEQUENCE [LARGE SCALE GENOMIC DNA]</scope>
    <source>
        <strain evidence="6 8">DSM 103132</strain>
    </source>
</reference>
<dbReference type="Pfam" id="PF13476">
    <property type="entry name" value="AAA_23"/>
    <property type="match status" value="1"/>
</dbReference>
<comment type="similarity">
    <text evidence="1">Belongs to the SMC family. SbcC subfamily.</text>
</comment>
<evidence type="ECO:0000313" key="9">
    <source>
        <dbReference type="Proteomes" id="UP000322283"/>
    </source>
</evidence>
<dbReference type="GO" id="GO:0006302">
    <property type="term" value="P:double-strand break repair"/>
    <property type="evidence" value="ECO:0007669"/>
    <property type="project" value="InterPro"/>
</dbReference>
<comment type="subunit">
    <text evidence="2">Heterodimer of SbcC and SbcD.</text>
</comment>
<dbReference type="InterPro" id="IPR027417">
    <property type="entry name" value="P-loop_NTPase"/>
</dbReference>
<dbReference type="GO" id="GO:0016887">
    <property type="term" value="F:ATP hydrolysis activity"/>
    <property type="evidence" value="ECO:0007669"/>
    <property type="project" value="InterPro"/>
</dbReference>